<dbReference type="HOGENOM" id="CLU_016218_3_3_1"/>
<evidence type="ECO:0000256" key="8">
    <source>
        <dbReference type="ARBA" id="ARBA00046432"/>
    </source>
</evidence>
<dbReference type="GO" id="GO:0005829">
    <property type="term" value="C:cytosol"/>
    <property type="evidence" value="ECO:0007669"/>
    <property type="project" value="UniProtKB-SubCell"/>
</dbReference>
<dbReference type="KEGG" id="tet:TTHERM_00931950"/>
<organism evidence="11 12">
    <name type="scientific">Tetrahymena thermophila (strain SB210)</name>
    <dbReference type="NCBI Taxonomy" id="312017"/>
    <lineage>
        <taxon>Eukaryota</taxon>
        <taxon>Sar</taxon>
        <taxon>Alveolata</taxon>
        <taxon>Ciliophora</taxon>
        <taxon>Intramacronucleata</taxon>
        <taxon>Oligohymenophorea</taxon>
        <taxon>Hymenostomatida</taxon>
        <taxon>Tetrahymenina</taxon>
        <taxon>Tetrahymenidae</taxon>
        <taxon>Tetrahymena</taxon>
    </lineage>
</organism>
<name>I7MLB3_TETTS</name>
<dbReference type="Proteomes" id="UP000009168">
    <property type="component" value="Unassembled WGS sequence"/>
</dbReference>
<evidence type="ECO:0000256" key="6">
    <source>
        <dbReference type="ARBA" id="ARBA00044147"/>
    </source>
</evidence>
<evidence type="ECO:0000256" key="10">
    <source>
        <dbReference type="SAM" id="MobiDB-lite"/>
    </source>
</evidence>
<evidence type="ECO:0000313" key="12">
    <source>
        <dbReference type="Proteomes" id="UP000009168"/>
    </source>
</evidence>
<dbReference type="PANTHER" id="PTHR10233">
    <property type="entry name" value="TRANSLATION INITIATION FACTOR EIF-2B"/>
    <property type="match status" value="1"/>
</dbReference>
<evidence type="ECO:0000256" key="2">
    <source>
        <dbReference type="ARBA" id="ARBA00007251"/>
    </source>
</evidence>
<gene>
    <name evidence="11" type="ORF">TTHERM_00931950</name>
</gene>
<dbReference type="OrthoDB" id="10254737at2759"/>
<feature type="compositionally biased region" description="Polar residues" evidence="10">
    <location>
        <begin position="48"/>
        <end position="84"/>
    </location>
</feature>
<dbReference type="InterPro" id="IPR037171">
    <property type="entry name" value="NagB/RpiA_transferase-like"/>
</dbReference>
<evidence type="ECO:0000256" key="7">
    <source>
        <dbReference type="ARBA" id="ARBA00044356"/>
    </source>
</evidence>
<keyword evidence="4 11" id="KW-0396">Initiation factor</keyword>
<feature type="compositionally biased region" description="Low complexity" evidence="10">
    <location>
        <begin position="101"/>
        <end position="117"/>
    </location>
</feature>
<dbReference type="eggNOG" id="KOG1467">
    <property type="taxonomic scope" value="Eukaryota"/>
</dbReference>
<protein>
    <recommendedName>
        <fullName evidence="6">Translation initiation factor eIF2B subunit delta</fullName>
    </recommendedName>
    <alternativeName>
        <fullName evidence="7">eIF2B GDP-GTP exchange factor subunit delta</fullName>
    </alternativeName>
</protein>
<evidence type="ECO:0000256" key="4">
    <source>
        <dbReference type="ARBA" id="ARBA00022540"/>
    </source>
</evidence>
<feature type="compositionally biased region" description="Basic and acidic residues" evidence="10">
    <location>
        <begin position="23"/>
        <end position="47"/>
    </location>
</feature>
<dbReference type="OMA" id="MRDYVIC"/>
<keyword evidence="12" id="KW-1185">Reference proteome</keyword>
<keyword evidence="3" id="KW-0963">Cytoplasm</keyword>
<dbReference type="InterPro" id="IPR042529">
    <property type="entry name" value="IF_2B-like_C"/>
</dbReference>
<proteinExistence type="inferred from homology"/>
<keyword evidence="5" id="KW-0648">Protein biosynthesis</keyword>
<comment type="similarity">
    <text evidence="2 9">Belongs to the eIF-2B alpha/beta/delta subunits family.</text>
</comment>
<dbReference type="RefSeq" id="XP_001021850.1">
    <property type="nucleotide sequence ID" value="XM_001021850.1"/>
</dbReference>
<dbReference type="PANTHER" id="PTHR10233:SF14">
    <property type="entry name" value="TRANSLATION INITIATION FACTOR EIF-2B SUBUNIT DELTA"/>
    <property type="match status" value="1"/>
</dbReference>
<evidence type="ECO:0000256" key="1">
    <source>
        <dbReference type="ARBA" id="ARBA00004514"/>
    </source>
</evidence>
<evidence type="ECO:0000256" key="5">
    <source>
        <dbReference type="ARBA" id="ARBA00022917"/>
    </source>
</evidence>
<dbReference type="InParanoid" id="I7MLB3"/>
<dbReference type="Gene3D" id="3.40.50.10470">
    <property type="entry name" value="Translation initiation factor eif-2b, domain 2"/>
    <property type="match status" value="1"/>
</dbReference>
<feature type="region of interest" description="Disordered" evidence="10">
    <location>
        <begin position="1"/>
        <end position="117"/>
    </location>
</feature>
<evidence type="ECO:0000256" key="3">
    <source>
        <dbReference type="ARBA" id="ARBA00022490"/>
    </source>
</evidence>
<dbReference type="GeneID" id="7840592"/>
<dbReference type="GO" id="GO:0003743">
    <property type="term" value="F:translation initiation factor activity"/>
    <property type="evidence" value="ECO:0007669"/>
    <property type="project" value="UniProtKB-KW"/>
</dbReference>
<sequence>MDSQNTEELTPEQKAQLAKQKKKENELKKKQAAEEWKRQQMLKKEQEANQQNSNDTTANQKEAQKNAEVSTSKDTPKTNQQASKQEAAAPQKSQKEDANNKQKQNQQANQSRNQRIQQSLSKTNNLISHLSTYDQISFKQIREKYQNHPYANSLLHPALLEVALKVNSGQIVGSNRRCLSFLDALKKIITDFKVKEGDVFYKELTNCIDSLYSFLETFRAHPEGLKTAFKYVKNIVSYLVKSTISIEPQKKWINQQIDVFIKQKILNAQELMIQTGLELIKNGDVILVYARSQVVENLLLTAFKKGKQFTVIVVDNPPFHEGKLLLQKLSEAGIETIYTLLSNIPYFIKKASKIFVGAQSMLTNGALISRVGTALLACVSRDFRTPFHVFCESYKFSEKSQLDSLSQNELCLQKNQEGTEQQQAHQYLNINLRYDLTPCEYVNMVITEIGPVPPTSVHAIIREFTSYDYVGKIELPSE</sequence>
<dbReference type="AlphaFoldDB" id="I7MLB3"/>
<dbReference type="Pfam" id="PF01008">
    <property type="entry name" value="IF-2B"/>
    <property type="match status" value="1"/>
</dbReference>
<evidence type="ECO:0000313" key="11">
    <source>
        <dbReference type="EMBL" id="EAS01605.1"/>
    </source>
</evidence>
<comment type="subcellular location">
    <subcellularLocation>
        <location evidence="1">Cytoplasm</location>
        <location evidence="1">Cytosol</location>
    </subcellularLocation>
</comment>
<evidence type="ECO:0000256" key="9">
    <source>
        <dbReference type="RuleBase" id="RU003814"/>
    </source>
</evidence>
<dbReference type="STRING" id="312017.I7MLB3"/>
<dbReference type="InterPro" id="IPR000649">
    <property type="entry name" value="IF-2B-related"/>
</dbReference>
<accession>I7MLB3</accession>
<dbReference type="SUPFAM" id="SSF100950">
    <property type="entry name" value="NagB/RpiA/CoA transferase-like"/>
    <property type="match status" value="1"/>
</dbReference>
<reference evidence="12" key="1">
    <citation type="journal article" date="2006" name="PLoS Biol.">
        <title>Macronuclear genome sequence of the ciliate Tetrahymena thermophila, a model eukaryote.</title>
        <authorList>
            <person name="Eisen J.A."/>
            <person name="Coyne R.S."/>
            <person name="Wu M."/>
            <person name="Wu D."/>
            <person name="Thiagarajan M."/>
            <person name="Wortman J.R."/>
            <person name="Badger J.H."/>
            <person name="Ren Q."/>
            <person name="Amedeo P."/>
            <person name="Jones K.M."/>
            <person name="Tallon L.J."/>
            <person name="Delcher A.L."/>
            <person name="Salzberg S.L."/>
            <person name="Silva J.C."/>
            <person name="Haas B.J."/>
            <person name="Majoros W.H."/>
            <person name="Farzad M."/>
            <person name="Carlton J.M."/>
            <person name="Smith R.K. Jr."/>
            <person name="Garg J."/>
            <person name="Pearlman R.E."/>
            <person name="Karrer K.M."/>
            <person name="Sun L."/>
            <person name="Manning G."/>
            <person name="Elde N.C."/>
            <person name="Turkewitz A.P."/>
            <person name="Asai D.J."/>
            <person name="Wilkes D.E."/>
            <person name="Wang Y."/>
            <person name="Cai H."/>
            <person name="Collins K."/>
            <person name="Stewart B.A."/>
            <person name="Lee S.R."/>
            <person name="Wilamowska K."/>
            <person name="Weinberg Z."/>
            <person name="Ruzzo W.L."/>
            <person name="Wloga D."/>
            <person name="Gaertig J."/>
            <person name="Frankel J."/>
            <person name="Tsao C.-C."/>
            <person name="Gorovsky M.A."/>
            <person name="Keeling P.J."/>
            <person name="Waller R.F."/>
            <person name="Patron N.J."/>
            <person name="Cherry J.M."/>
            <person name="Stover N.A."/>
            <person name="Krieger C.J."/>
            <person name="del Toro C."/>
            <person name="Ryder H.F."/>
            <person name="Williamson S.C."/>
            <person name="Barbeau R.A."/>
            <person name="Hamilton E.P."/>
            <person name="Orias E."/>
        </authorList>
    </citation>
    <scope>NUCLEOTIDE SEQUENCE [LARGE SCALE GENOMIC DNA]</scope>
    <source>
        <strain evidence="12">SB210</strain>
    </source>
</reference>
<dbReference type="EMBL" id="GG662564">
    <property type="protein sequence ID" value="EAS01605.1"/>
    <property type="molecule type" value="Genomic_DNA"/>
</dbReference>
<comment type="subunit">
    <text evidence="8">Component of the translation initiation factor 2B (eIF2B) complex which is a heterodecamer of two sets of five different subunits: alpha, beta, gamma, delta and epsilon. Subunits alpha, beta and delta comprise a regulatory subcomplex and subunits epsilon and gamma comprise a catalytic subcomplex. Within the complex, the hexameric regulatory complex resides at the center, with the two heterodimeric catalytic subcomplexes bound on opposite sides.</text>
</comment>